<evidence type="ECO:0000256" key="6">
    <source>
        <dbReference type="ARBA" id="ARBA00023157"/>
    </source>
</evidence>
<dbReference type="InterPro" id="IPR001314">
    <property type="entry name" value="Peptidase_S1A"/>
</dbReference>
<dbReference type="MEROPS" id="S01.481"/>
<keyword evidence="6" id="KW-1015">Disulfide bond</keyword>
<organism evidence="10">
    <name type="scientific">Heloderma suspectum cinctum</name>
    <name type="common">Banded Gila monster</name>
    <dbReference type="NCBI Taxonomy" id="537493"/>
    <lineage>
        <taxon>Eukaryota</taxon>
        <taxon>Metazoa</taxon>
        <taxon>Chordata</taxon>
        <taxon>Craniata</taxon>
        <taxon>Vertebrata</taxon>
        <taxon>Euteleostomi</taxon>
        <taxon>Lepidosauria</taxon>
        <taxon>Squamata</taxon>
        <taxon>Bifurcata</taxon>
        <taxon>Unidentata</taxon>
        <taxon>Episquamata</taxon>
        <taxon>Toxicofera</taxon>
        <taxon>Anguimorpha</taxon>
        <taxon>Neoanguimorpha</taxon>
        <taxon>Helodermatidae</taxon>
        <taxon>Heloderma</taxon>
    </lineage>
</organism>
<evidence type="ECO:0000256" key="1">
    <source>
        <dbReference type="ARBA" id="ARBA00009228"/>
    </source>
</evidence>
<evidence type="ECO:0000313" key="10">
    <source>
        <dbReference type="EMBL" id="ACE95064.1"/>
    </source>
</evidence>
<dbReference type="PANTHER" id="PTHR24271:SF47">
    <property type="entry name" value="KALLIKREIN-1"/>
    <property type="match status" value="1"/>
</dbReference>
<evidence type="ECO:0000256" key="7">
    <source>
        <dbReference type="RuleBase" id="RU363034"/>
    </source>
</evidence>
<evidence type="ECO:0000256" key="3">
    <source>
        <dbReference type="ARBA" id="ARBA00022670"/>
    </source>
</evidence>
<keyword evidence="5 7" id="KW-0720">Serine protease</keyword>
<dbReference type="PROSITE" id="PS50240">
    <property type="entry name" value="TRYPSIN_DOM"/>
    <property type="match status" value="1"/>
</dbReference>
<keyword evidence="2" id="KW-0800">Toxin</keyword>
<keyword evidence="4 7" id="KW-0378">Hydrolase</keyword>
<feature type="signal peptide" evidence="8">
    <location>
        <begin position="1"/>
        <end position="20"/>
    </location>
</feature>
<dbReference type="GO" id="GO:0030141">
    <property type="term" value="C:secretory granule"/>
    <property type="evidence" value="ECO:0007669"/>
    <property type="project" value="TreeGrafter"/>
</dbReference>
<dbReference type="PANTHER" id="PTHR24271">
    <property type="entry name" value="KALLIKREIN-RELATED"/>
    <property type="match status" value="1"/>
</dbReference>
<dbReference type="GO" id="GO:0004252">
    <property type="term" value="F:serine-type endopeptidase activity"/>
    <property type="evidence" value="ECO:0007669"/>
    <property type="project" value="InterPro"/>
</dbReference>
<evidence type="ECO:0000256" key="4">
    <source>
        <dbReference type="ARBA" id="ARBA00022801"/>
    </source>
</evidence>
<dbReference type="PRINTS" id="PR00722">
    <property type="entry name" value="CHYMOTRYPSIN"/>
</dbReference>
<comment type="similarity">
    <text evidence="1">Belongs to the peptidase S1 family. Snake venom subfamily.</text>
</comment>
<keyword evidence="3 7" id="KW-0645">Protease</keyword>
<evidence type="ECO:0000256" key="2">
    <source>
        <dbReference type="ARBA" id="ARBA00022656"/>
    </source>
</evidence>
<keyword evidence="8" id="KW-0732">Signal</keyword>
<dbReference type="SUPFAM" id="SSF50494">
    <property type="entry name" value="Trypsin-like serine proteases"/>
    <property type="match status" value="1"/>
</dbReference>
<dbReference type="InterPro" id="IPR043504">
    <property type="entry name" value="Peptidase_S1_PA_chymotrypsin"/>
</dbReference>
<evidence type="ECO:0000259" key="9">
    <source>
        <dbReference type="PROSITE" id="PS50240"/>
    </source>
</evidence>
<proteinExistence type="evidence at transcript level"/>
<dbReference type="GO" id="GO:0090729">
    <property type="term" value="F:toxin activity"/>
    <property type="evidence" value="ECO:0007669"/>
    <property type="project" value="UniProtKB-KW"/>
</dbReference>
<feature type="chain" id="PRO_5002964163" evidence="8">
    <location>
        <begin position="21"/>
        <end position="255"/>
    </location>
</feature>
<name>C6EVG4_HELSC</name>
<dbReference type="InterPro" id="IPR009003">
    <property type="entry name" value="Peptidase_S1_PA"/>
</dbReference>
<feature type="domain" description="Peptidase S1" evidence="9">
    <location>
        <begin position="25"/>
        <end position="255"/>
    </location>
</feature>
<dbReference type="PROSITE" id="PS00135">
    <property type="entry name" value="TRYPSIN_SER"/>
    <property type="match status" value="1"/>
</dbReference>
<reference evidence="10" key="1">
    <citation type="journal article" date="2010" name="Mol. Cell. Proteomics">
        <title>Functional and structural diversification of the Anguimorpha lizard venom system.</title>
        <authorList>
            <person name="Fry B.G."/>
            <person name="Winter K."/>
            <person name="Norman J.A."/>
            <person name="Roelants K."/>
            <person name="Nabuurs R.J."/>
            <person name="van Osch M.J."/>
            <person name="Teeuwisse W.M."/>
            <person name="van der Weerd L."/>
            <person name="McNaughtan J.E."/>
            <person name="Kwok H.F."/>
            <person name="Scheib H."/>
            <person name="Greisman L."/>
            <person name="Kochva E."/>
            <person name="Miller L.J."/>
            <person name="Gao F."/>
            <person name="Karas J."/>
            <person name="Scanlon D."/>
            <person name="Lin F."/>
            <person name="Kuruppu S."/>
            <person name="Shaw C."/>
            <person name="Wong L."/>
            <person name="Hodgson W.C."/>
        </authorList>
    </citation>
    <scope>NUCLEOTIDE SEQUENCE</scope>
    <source>
        <tissue evidence="10">Mandibular venom gland</tissue>
    </source>
</reference>
<dbReference type="InterPro" id="IPR018114">
    <property type="entry name" value="TRYPSIN_HIS"/>
</dbReference>
<dbReference type="Pfam" id="PF00089">
    <property type="entry name" value="Trypsin"/>
    <property type="match status" value="1"/>
</dbReference>
<dbReference type="EMBL" id="EU790962">
    <property type="protein sequence ID" value="ACE95064.1"/>
    <property type="molecule type" value="mRNA"/>
</dbReference>
<dbReference type="PROSITE" id="PS00134">
    <property type="entry name" value="TRYPSIN_HIS"/>
    <property type="match status" value="1"/>
</dbReference>
<dbReference type="InterPro" id="IPR033116">
    <property type="entry name" value="TRYPSIN_SER"/>
</dbReference>
<dbReference type="GO" id="GO:0006508">
    <property type="term" value="P:proteolysis"/>
    <property type="evidence" value="ECO:0007669"/>
    <property type="project" value="UniProtKB-KW"/>
</dbReference>
<dbReference type="Gene3D" id="2.40.10.10">
    <property type="entry name" value="Trypsin-like serine proteases"/>
    <property type="match status" value="2"/>
</dbReference>
<accession>C6EVG4</accession>
<evidence type="ECO:0000256" key="8">
    <source>
        <dbReference type="SAM" id="SignalP"/>
    </source>
</evidence>
<protein>
    <submittedName>
        <fullName evidence="10">Kallikrein toxin 1</fullName>
    </submittedName>
</protein>
<dbReference type="SMR" id="C6EVG4"/>
<evidence type="ECO:0000256" key="5">
    <source>
        <dbReference type="ARBA" id="ARBA00022825"/>
    </source>
</evidence>
<sequence length="255" mass="28229">MEPPKLLAFLLLVLPSFVSAYHKRIIGGQECPQLLHPWLGLLYHSGGPYCSVVLINQDWVVTAAHCFYSGELRVGLGVHNRRVLTGNEQFRVSERKICYPDTNSTTTNSSCSEYTDIMLIKLNSSVEYTRNVRPLRLPTSTVSEGTYCTVMGWGTTTSPNVTYPAVPHCVRIRMLNNIDCELAYPWWNITDSVLCAGTWSGGKDSCKGDSGGPLICRGQLQGIVSFGGFPCAQPLEPGVYTKVNSYLNWIQSIIQ</sequence>
<dbReference type="CDD" id="cd00190">
    <property type="entry name" value="Tryp_SPc"/>
    <property type="match status" value="1"/>
</dbReference>
<dbReference type="InterPro" id="IPR001254">
    <property type="entry name" value="Trypsin_dom"/>
</dbReference>
<dbReference type="GO" id="GO:0005576">
    <property type="term" value="C:extracellular region"/>
    <property type="evidence" value="ECO:0007669"/>
    <property type="project" value="UniProtKB-ARBA"/>
</dbReference>
<dbReference type="FunFam" id="2.40.10.10:FF:000010">
    <property type="entry name" value="Kallikrein related peptidase 11"/>
    <property type="match status" value="1"/>
</dbReference>
<dbReference type="SMART" id="SM00020">
    <property type="entry name" value="Tryp_SPc"/>
    <property type="match status" value="1"/>
</dbReference>
<dbReference type="AlphaFoldDB" id="C6EVG4"/>